<dbReference type="KEGG" id="plei:Q9312_01670"/>
<evidence type="ECO:0000259" key="10">
    <source>
        <dbReference type="Pfam" id="PF06429"/>
    </source>
</evidence>
<dbReference type="InterPro" id="IPR010930">
    <property type="entry name" value="Flg_bb/hook_C_dom"/>
</dbReference>
<dbReference type="GO" id="GO:0071978">
    <property type="term" value="P:bacterial-type flagellum-dependent swarming motility"/>
    <property type="evidence" value="ECO:0007669"/>
    <property type="project" value="TreeGrafter"/>
</dbReference>
<evidence type="ECO:0000256" key="3">
    <source>
        <dbReference type="ARBA" id="ARBA00017948"/>
    </source>
</evidence>
<keyword evidence="4 8" id="KW-0975">Bacterial flagellum</keyword>
<organism evidence="12 13">
    <name type="scientific">Pleionea litopenaei</name>
    <dbReference type="NCBI Taxonomy" id="3070815"/>
    <lineage>
        <taxon>Bacteria</taxon>
        <taxon>Pseudomonadati</taxon>
        <taxon>Pseudomonadota</taxon>
        <taxon>Gammaproteobacteria</taxon>
        <taxon>Oceanospirillales</taxon>
        <taxon>Pleioneaceae</taxon>
        <taxon>Pleionea</taxon>
    </lineage>
</organism>
<evidence type="ECO:0000259" key="9">
    <source>
        <dbReference type="Pfam" id="PF00460"/>
    </source>
</evidence>
<gene>
    <name evidence="12" type="primary">flgG</name>
    <name evidence="12" type="ORF">Q9312_01670</name>
</gene>
<comment type="similarity">
    <text evidence="2 8">Belongs to the flagella basal body rod proteins family.</text>
</comment>
<evidence type="ECO:0000256" key="7">
    <source>
        <dbReference type="NCBIfam" id="TIGR02488"/>
    </source>
</evidence>
<dbReference type="PANTHER" id="PTHR30435">
    <property type="entry name" value="FLAGELLAR PROTEIN"/>
    <property type="match status" value="1"/>
</dbReference>
<dbReference type="NCBIfam" id="TIGR03506">
    <property type="entry name" value="FlgEFG_subfam"/>
    <property type="match status" value="2"/>
</dbReference>
<accession>A0AA51RU68</accession>
<protein>
    <recommendedName>
        <fullName evidence="3 7">Flagellar basal-body rod protein FlgG</fullName>
    </recommendedName>
    <alternativeName>
        <fullName evidence="6 8">Distal rod protein</fullName>
    </alternativeName>
</protein>
<dbReference type="InterPro" id="IPR053967">
    <property type="entry name" value="LlgE_F_G-like_D1"/>
</dbReference>
<feature type="domain" description="Flagellar basal-body/hook protein C-terminal" evidence="10">
    <location>
        <begin position="218"/>
        <end position="260"/>
    </location>
</feature>
<dbReference type="GO" id="GO:0009426">
    <property type="term" value="C:bacterial-type flagellum basal body, distal rod"/>
    <property type="evidence" value="ECO:0007669"/>
    <property type="project" value="UniProtKB-UniRule"/>
</dbReference>
<dbReference type="EMBL" id="CP133548">
    <property type="protein sequence ID" value="WMS87645.1"/>
    <property type="molecule type" value="Genomic_DNA"/>
</dbReference>
<dbReference type="PANTHER" id="PTHR30435:SF19">
    <property type="entry name" value="FLAGELLAR BASAL-BODY ROD PROTEIN FLGG"/>
    <property type="match status" value="1"/>
</dbReference>
<comment type="subcellular location">
    <subcellularLocation>
        <location evidence="1 8">Bacterial flagellum basal body</location>
    </subcellularLocation>
</comment>
<feature type="domain" description="Flagellar basal body rod protein N-terminal" evidence="9">
    <location>
        <begin position="10"/>
        <end position="35"/>
    </location>
</feature>
<evidence type="ECO:0000313" key="13">
    <source>
        <dbReference type="Proteomes" id="UP001239782"/>
    </source>
</evidence>
<sequence length="262" mass="27631">MHPALWISKTGLDAQSTDLQVTSNNLANASTIGYKKSRAIFEDLFYQTVRAPGSQSSQNTELPSGLMLGTGVKTVATQKDFTQGSFQLTQNQLDMAIEGPGFFQILLPDGQTAYTRAGNFALDDTGQVVTSGSGYVLQPGLTVPQDALSVDIALDGNVTVRVPGNAAPVNIGQIQTANFINTAGLQPIGQNLFLETGASGAPIVGNPSENGLGNIRGGQLESSNVSVVEELIGLIETQRAYEINAKVISGVDQMLQYVNQQL</sequence>
<dbReference type="NCBIfam" id="TIGR02488">
    <property type="entry name" value="flgG_G_neg"/>
    <property type="match status" value="1"/>
</dbReference>
<dbReference type="InterPro" id="IPR037925">
    <property type="entry name" value="FlgE/F/G-like"/>
</dbReference>
<evidence type="ECO:0000256" key="5">
    <source>
        <dbReference type="ARBA" id="ARBA00025933"/>
    </source>
</evidence>
<dbReference type="Pfam" id="PF22692">
    <property type="entry name" value="LlgE_F_G_D1"/>
    <property type="match status" value="1"/>
</dbReference>
<dbReference type="InterPro" id="IPR019776">
    <property type="entry name" value="Flagellar_basal_body_rod_CS"/>
</dbReference>
<feature type="domain" description="Flagellar hook protein FlgE/F/G-like D1" evidence="11">
    <location>
        <begin position="96"/>
        <end position="160"/>
    </location>
</feature>
<keyword evidence="13" id="KW-1185">Reference proteome</keyword>
<evidence type="ECO:0000259" key="11">
    <source>
        <dbReference type="Pfam" id="PF22692"/>
    </source>
</evidence>
<evidence type="ECO:0000313" key="12">
    <source>
        <dbReference type="EMBL" id="WMS87645.1"/>
    </source>
</evidence>
<evidence type="ECO:0000256" key="6">
    <source>
        <dbReference type="ARBA" id="ARBA00032912"/>
    </source>
</evidence>
<comment type="subunit">
    <text evidence="5 8">The basal body constitutes a major portion of the flagellar organelle and consists of four rings (L,P,S, and M) mounted on a central rod. The rod consists of about 26 subunits of FlgG in the distal portion, and FlgB, FlgC and FlgF are thought to build up the proximal portion of the rod with about 6 subunits each.</text>
</comment>
<keyword evidence="12" id="KW-0966">Cell projection</keyword>
<dbReference type="SUPFAM" id="SSF117143">
    <property type="entry name" value="Flagellar hook protein flgE"/>
    <property type="match status" value="1"/>
</dbReference>
<dbReference type="RefSeq" id="WP_309202787.1">
    <property type="nucleotide sequence ID" value="NZ_CP133548.1"/>
</dbReference>
<evidence type="ECO:0000256" key="2">
    <source>
        <dbReference type="ARBA" id="ARBA00009677"/>
    </source>
</evidence>
<dbReference type="InterPro" id="IPR001444">
    <property type="entry name" value="Flag_bb_rod_N"/>
</dbReference>
<evidence type="ECO:0000256" key="1">
    <source>
        <dbReference type="ARBA" id="ARBA00004117"/>
    </source>
</evidence>
<keyword evidence="12" id="KW-0282">Flagellum</keyword>
<keyword evidence="12" id="KW-0969">Cilium</keyword>
<dbReference type="Proteomes" id="UP001239782">
    <property type="component" value="Chromosome"/>
</dbReference>
<dbReference type="InterPro" id="IPR020013">
    <property type="entry name" value="Flagellar_FlgE/F/G"/>
</dbReference>
<dbReference type="InterPro" id="IPR012834">
    <property type="entry name" value="FlgG_G_neg"/>
</dbReference>
<evidence type="ECO:0000256" key="4">
    <source>
        <dbReference type="ARBA" id="ARBA00023143"/>
    </source>
</evidence>
<reference evidence="12 13" key="1">
    <citation type="submission" date="2023-08" db="EMBL/GenBank/DDBJ databases">
        <title>Pleionea litopenaei sp. nov., isolated from stomach of juvenile Litopenaeus vannamei.</title>
        <authorList>
            <person name="Rho A.M."/>
            <person name="Hwang C.Y."/>
        </authorList>
    </citation>
    <scope>NUCLEOTIDE SEQUENCE [LARGE SCALE GENOMIC DNA]</scope>
    <source>
        <strain evidence="12 13">HL-JVS1</strain>
    </source>
</reference>
<evidence type="ECO:0000256" key="8">
    <source>
        <dbReference type="RuleBase" id="RU362116"/>
    </source>
</evidence>
<proteinExistence type="inferred from homology"/>
<dbReference type="AlphaFoldDB" id="A0AA51RU68"/>
<dbReference type="PROSITE" id="PS00588">
    <property type="entry name" value="FLAGELLA_BB_ROD"/>
    <property type="match status" value="1"/>
</dbReference>
<dbReference type="Pfam" id="PF06429">
    <property type="entry name" value="Flg_bbr_C"/>
    <property type="match status" value="1"/>
</dbReference>
<dbReference type="Pfam" id="PF00460">
    <property type="entry name" value="Flg_bb_rod"/>
    <property type="match status" value="1"/>
</dbReference>
<name>A0AA51RU68_9GAMM</name>